<keyword evidence="7" id="KW-0503">Monooxygenase</keyword>
<protein>
    <recommendedName>
        <fullName evidence="9">Potassium transporter</fullName>
    </recommendedName>
</protein>
<reference evidence="8" key="1">
    <citation type="submission" date="2018-05" db="EMBL/GenBank/DDBJ databases">
        <authorList>
            <person name="Lanie J.A."/>
            <person name="Ng W.-L."/>
            <person name="Kazmierczak K.M."/>
            <person name="Andrzejewski T.M."/>
            <person name="Davidsen T.M."/>
            <person name="Wayne K.J."/>
            <person name="Tettelin H."/>
            <person name="Glass J.I."/>
            <person name="Rusch D."/>
            <person name="Podicherti R."/>
            <person name="Tsui H.-C.T."/>
            <person name="Winkler M.E."/>
        </authorList>
    </citation>
    <scope>NUCLEOTIDE SEQUENCE</scope>
</reference>
<dbReference type="SUPFAM" id="SSF51905">
    <property type="entry name" value="FAD/NAD(P)-binding domain"/>
    <property type="match status" value="2"/>
</dbReference>
<dbReference type="InterPro" id="IPR000960">
    <property type="entry name" value="Flavin_mOase"/>
</dbReference>
<evidence type="ECO:0000256" key="2">
    <source>
        <dbReference type="ARBA" id="ARBA00009183"/>
    </source>
</evidence>
<evidence type="ECO:0000256" key="3">
    <source>
        <dbReference type="ARBA" id="ARBA00022630"/>
    </source>
</evidence>
<proteinExistence type="inferred from homology"/>
<evidence type="ECO:0000256" key="4">
    <source>
        <dbReference type="ARBA" id="ARBA00022827"/>
    </source>
</evidence>
<comment type="similarity">
    <text evidence="2">Belongs to the FMO family.</text>
</comment>
<dbReference type="PIRSF" id="PIRSF000332">
    <property type="entry name" value="FMO"/>
    <property type="match status" value="1"/>
</dbReference>
<dbReference type="EMBL" id="UINC01034505">
    <property type="protein sequence ID" value="SVB25447.1"/>
    <property type="molecule type" value="Genomic_DNA"/>
</dbReference>
<organism evidence="8">
    <name type="scientific">marine metagenome</name>
    <dbReference type="NCBI Taxonomy" id="408172"/>
    <lineage>
        <taxon>unclassified sequences</taxon>
        <taxon>metagenomes</taxon>
        <taxon>ecological metagenomes</taxon>
    </lineage>
</organism>
<keyword evidence="3" id="KW-0285">Flavoprotein</keyword>
<dbReference type="InterPro" id="IPR050346">
    <property type="entry name" value="FMO-like"/>
</dbReference>
<evidence type="ECO:0000256" key="6">
    <source>
        <dbReference type="ARBA" id="ARBA00023002"/>
    </source>
</evidence>
<dbReference type="InterPro" id="IPR020946">
    <property type="entry name" value="Flavin_mOase-like"/>
</dbReference>
<dbReference type="Gene3D" id="3.50.50.60">
    <property type="entry name" value="FAD/NAD(P)-binding domain"/>
    <property type="match status" value="2"/>
</dbReference>
<dbReference type="FunFam" id="3.50.50.60:FF:000138">
    <property type="entry name" value="Flavin-containing monooxygenase"/>
    <property type="match status" value="1"/>
</dbReference>
<dbReference type="PANTHER" id="PTHR23023">
    <property type="entry name" value="DIMETHYLANILINE MONOOXYGENASE"/>
    <property type="match status" value="1"/>
</dbReference>
<accession>A0A382CJF2</accession>
<evidence type="ECO:0000313" key="8">
    <source>
        <dbReference type="EMBL" id="SVB25447.1"/>
    </source>
</evidence>
<gene>
    <name evidence="8" type="ORF">METZ01_LOCUS178301</name>
</gene>
<evidence type="ECO:0008006" key="9">
    <source>
        <dbReference type="Google" id="ProtNLM"/>
    </source>
</evidence>
<keyword evidence="6" id="KW-0560">Oxidoreductase</keyword>
<dbReference type="GO" id="GO:0050661">
    <property type="term" value="F:NADP binding"/>
    <property type="evidence" value="ECO:0007669"/>
    <property type="project" value="InterPro"/>
</dbReference>
<sequence>MSRVAIVGTGPSGLSQLRAFSEAQRKGADIPEIVCYEKQSYWGGLWNFTWRTGTDEYGESVHCSMYRYLWSNGPKECLEFADYTFEEHFGGPIPSFPPREVLTDYITARAAKSDVRKYVQFSTPVRSISYSDSSQKFTVTSENLHTNTMSSEEFDYVIVATGHFSVPNIPYFEGIERFPGRVIHAHDFRDAQEFAGQNVLVIGASYSAEDIGLQCHKYGAKSVTMSYRTAAMGFKWPETMEEHPLLTKIEDSTVHFKDGSSKEVDAIIMCTGYLHHFPFINDDLRLKTHNRLNPPKIYQGIFWEDNPKMMYLGMQDQFYTLSMFDAQAWYARDVILGRITLPSKEEMGQHIAKWVDREEKLENPFQQIDFQADYIRELCAETDYPEFDIDGTVDAFKEWEHDKEEDILGYRDQQFKSPCTGTLSPPHHTTWLEAMDDSMVTYLNVKE</sequence>
<keyword evidence="5" id="KW-0521">NADP</keyword>
<evidence type="ECO:0000256" key="7">
    <source>
        <dbReference type="ARBA" id="ARBA00023033"/>
    </source>
</evidence>
<evidence type="ECO:0000256" key="5">
    <source>
        <dbReference type="ARBA" id="ARBA00022857"/>
    </source>
</evidence>
<dbReference type="GO" id="GO:0050660">
    <property type="term" value="F:flavin adenine dinucleotide binding"/>
    <property type="evidence" value="ECO:0007669"/>
    <property type="project" value="InterPro"/>
</dbReference>
<keyword evidence="4" id="KW-0274">FAD</keyword>
<evidence type="ECO:0000256" key="1">
    <source>
        <dbReference type="ARBA" id="ARBA00001974"/>
    </source>
</evidence>
<dbReference type="AlphaFoldDB" id="A0A382CJF2"/>
<dbReference type="InterPro" id="IPR036188">
    <property type="entry name" value="FAD/NAD-bd_sf"/>
</dbReference>
<dbReference type="Pfam" id="PF00743">
    <property type="entry name" value="FMO-like"/>
    <property type="match status" value="2"/>
</dbReference>
<name>A0A382CJF2_9ZZZZ</name>
<dbReference type="GO" id="GO:0004499">
    <property type="term" value="F:N,N-dimethylaniline monooxygenase activity"/>
    <property type="evidence" value="ECO:0007669"/>
    <property type="project" value="InterPro"/>
</dbReference>
<comment type="cofactor">
    <cofactor evidence="1">
        <name>FAD</name>
        <dbReference type="ChEBI" id="CHEBI:57692"/>
    </cofactor>
</comment>